<dbReference type="EMBL" id="WWVQ01000028">
    <property type="protein sequence ID" value="MZL33922.1"/>
    <property type="molecule type" value="Genomic_DNA"/>
</dbReference>
<feature type="coiled-coil region" evidence="1">
    <location>
        <begin position="323"/>
        <end position="400"/>
    </location>
</feature>
<protein>
    <submittedName>
        <fullName evidence="2">Uncharacterized protein</fullName>
    </submittedName>
</protein>
<accession>A0A6L8T4T9</accession>
<comment type="caution">
    <text evidence="2">The sequence shown here is derived from an EMBL/GenBank/DDBJ whole genome shotgun (WGS) entry which is preliminary data.</text>
</comment>
<dbReference type="Proteomes" id="UP000477285">
    <property type="component" value="Unassembled WGS sequence"/>
</dbReference>
<dbReference type="SUPFAM" id="SSF52540">
    <property type="entry name" value="P-loop containing nucleoside triphosphate hydrolases"/>
    <property type="match status" value="1"/>
</dbReference>
<reference evidence="2 3" key="1">
    <citation type="journal article" date="2019" name="Nat. Med.">
        <title>A library of human gut bacterial isolates paired with longitudinal multiomics data enables mechanistic microbiome research.</title>
        <authorList>
            <person name="Poyet M."/>
            <person name="Groussin M."/>
            <person name="Gibbons S.M."/>
            <person name="Avila-Pacheco J."/>
            <person name="Jiang X."/>
            <person name="Kearney S.M."/>
            <person name="Perrotta A.R."/>
            <person name="Berdy B."/>
            <person name="Zhao S."/>
            <person name="Lieberman T.D."/>
            <person name="Swanson P.K."/>
            <person name="Smith M."/>
            <person name="Roesemann S."/>
            <person name="Alexander J.E."/>
            <person name="Rich S.A."/>
            <person name="Livny J."/>
            <person name="Vlamakis H."/>
            <person name="Clish C."/>
            <person name="Bullock K."/>
            <person name="Deik A."/>
            <person name="Scott J."/>
            <person name="Pierce K.A."/>
            <person name="Xavier R.J."/>
            <person name="Alm E.J."/>
        </authorList>
    </citation>
    <scope>NUCLEOTIDE SEQUENCE [LARGE SCALE GENOMIC DNA]</scope>
    <source>
        <strain evidence="2 3">BIOML-A1</strain>
    </source>
</reference>
<organism evidence="2 3">
    <name type="scientific">Blautia wexlerae</name>
    <dbReference type="NCBI Taxonomy" id="418240"/>
    <lineage>
        <taxon>Bacteria</taxon>
        <taxon>Bacillati</taxon>
        <taxon>Bacillota</taxon>
        <taxon>Clostridia</taxon>
        <taxon>Lachnospirales</taxon>
        <taxon>Lachnospiraceae</taxon>
        <taxon>Blautia</taxon>
    </lineage>
</organism>
<evidence type="ECO:0000256" key="1">
    <source>
        <dbReference type="SAM" id="Coils"/>
    </source>
</evidence>
<name>A0A6L8T4T9_9FIRM</name>
<keyword evidence="1" id="KW-0175">Coiled coil</keyword>
<proteinExistence type="predicted"/>
<dbReference type="AlphaFoldDB" id="A0A6L8T4T9"/>
<dbReference type="InterPro" id="IPR027417">
    <property type="entry name" value="P-loop_NTPase"/>
</dbReference>
<evidence type="ECO:0000313" key="3">
    <source>
        <dbReference type="Proteomes" id="UP000477285"/>
    </source>
</evidence>
<dbReference type="RefSeq" id="WP_161233873.1">
    <property type="nucleotide sequence ID" value="NZ_WWVI01000020.1"/>
</dbReference>
<dbReference type="Gene3D" id="3.40.50.300">
    <property type="entry name" value="P-loop containing nucleotide triphosphate hydrolases"/>
    <property type="match status" value="2"/>
</dbReference>
<gene>
    <name evidence="2" type="ORF">GT728_12105</name>
</gene>
<sequence length="576" mass="66971">MKRLAIKKLIVISQSESRSLEVPFENGLNIILGGNKTGKSSIIKSIFTTLGCECKRIETDWKKLISAYLLFFKYGEKQFCVVRQGKKFQIFENNEDSYSCIIETETFHEYSNCLMDILEIKMPCISKDGKQFNVTPPLLFRFQYIDQDEGWSRIADSFSNVAYIKDWKPNTNKYVCGYLDDRYYELQAQKAEYILEKDDKKKELNYNQSFVSRITSTLTQIEHIESVEEVTTDIESLLAKAEELRKMQFSYNAEMTVLENDIYVNQHKLHVVEHTLIETKKDIEFAMTQEDELVCPICGTIYSNGLEEQLNITSDYAHCEKLITELRNSISIATEELEELKEKYNGVSLEIQSIEQKVRNSQQLLSYSSFYKNKGQYEIYESCKRQLEVLQGEIDSYVSKIAIIDEKINEKKSKERSKDIREDIEGYCRTLADAMNLPKTFIKLRDFVQIIDRTGSETPRLVYMYQSALYLYNLYRTNSPFNFYVVDTPNQQGQDAENLGSIFKSLELFLSDEGQVIVGTERETGLEGKASNVIKLTEKRRCLNTINYSKHLELLEELQKTAISWVAFNHKAKNEK</sequence>
<evidence type="ECO:0000313" key="2">
    <source>
        <dbReference type="EMBL" id="MZL33922.1"/>
    </source>
</evidence>